<evidence type="ECO:0000313" key="1">
    <source>
        <dbReference type="EMBL" id="MBL5937246.1"/>
    </source>
</evidence>
<protein>
    <submittedName>
        <fullName evidence="1">DUF2586 family protein</fullName>
    </submittedName>
</protein>
<dbReference type="RefSeq" id="WP_202666623.1">
    <property type="nucleotide sequence ID" value="NZ_JAENMS010000032.1"/>
</dbReference>
<feature type="non-terminal residue" evidence="1">
    <location>
        <position position="1"/>
    </location>
</feature>
<organism evidence="1 2">
    <name type="scientific">Lelliottia amnigena</name>
    <name type="common">Enterobacter amnigenus</name>
    <dbReference type="NCBI Taxonomy" id="61646"/>
    <lineage>
        <taxon>Bacteria</taxon>
        <taxon>Pseudomonadati</taxon>
        <taxon>Pseudomonadota</taxon>
        <taxon>Gammaproteobacteria</taxon>
        <taxon>Enterobacterales</taxon>
        <taxon>Enterobacteriaceae</taxon>
        <taxon>Lelliottia</taxon>
    </lineage>
</organism>
<name>A0AAP2F264_LELAM</name>
<dbReference type="Pfam" id="PF10758">
    <property type="entry name" value="DUF2586"/>
    <property type="match status" value="1"/>
</dbReference>
<gene>
    <name evidence="1" type="ORF">I7V27_22800</name>
</gene>
<comment type="caution">
    <text evidence="1">The sequence shown here is derived from an EMBL/GenBank/DDBJ whole genome shotgun (WGS) entry which is preliminary data.</text>
</comment>
<proteinExistence type="predicted"/>
<dbReference type="InterPro" id="IPR019694">
    <property type="entry name" value="Phage_HP1_Orf23"/>
</dbReference>
<accession>A0AAP2F264</accession>
<sequence>VAEDNVAAETWAEYVVRLTSLQAGANAYAVQLVPRIAGFEPGILAGRLCNRSVTIADSPARVKTGPLLMPDAVDWPVDADGVRLELSTLQALELSRYSVPMTYADYDGIFWSDGRTLDAEGGDYQSIENVRIADKAARRVRLMAIAKIADRSLNSTPASIAANESYFARPLREMSRSMQINGVMFPGEVKPPQDGDIKIMWETRKKVVVGMIVRPYEVPLQIVVNIALDTTLEASA</sequence>
<dbReference type="Proteomes" id="UP000653275">
    <property type="component" value="Unassembled WGS sequence"/>
</dbReference>
<dbReference type="EMBL" id="JAENMS010000032">
    <property type="protein sequence ID" value="MBL5937246.1"/>
    <property type="molecule type" value="Genomic_DNA"/>
</dbReference>
<evidence type="ECO:0000313" key="2">
    <source>
        <dbReference type="Proteomes" id="UP000653275"/>
    </source>
</evidence>
<reference evidence="1" key="1">
    <citation type="submission" date="2020-12" db="EMBL/GenBank/DDBJ databases">
        <title>Draft genome sequence of Enterobacter spp., Lelliottia spp. and Serratia spp. isolated from drinking water reservoirs and lakes.</title>
        <authorList>
            <person name="Reitter C."/>
            <person name="Neuhaus K."/>
            <person name="Huegler M."/>
        </authorList>
    </citation>
    <scope>NUCLEOTIDE SEQUENCE</scope>
    <source>
        <strain evidence="1">TZW15</strain>
    </source>
</reference>
<dbReference type="AlphaFoldDB" id="A0AAP2F264"/>